<feature type="binding site" evidence="10">
    <location>
        <begin position="17"/>
        <end position="19"/>
    </location>
    <ligand>
        <name>UDP-N-acetyl-alpha-D-glucosamine</name>
        <dbReference type="ChEBI" id="CHEBI:57705"/>
    </ligand>
</feature>
<dbReference type="InterPro" id="IPR007235">
    <property type="entry name" value="Glyco_trans_28_C"/>
</dbReference>
<dbReference type="CDD" id="cd03785">
    <property type="entry name" value="GT28_MurG"/>
    <property type="match status" value="1"/>
</dbReference>
<feature type="binding site" evidence="10">
    <location>
        <position position="168"/>
    </location>
    <ligand>
        <name>UDP-N-acetyl-alpha-D-glucosamine</name>
        <dbReference type="ChEBI" id="CHEBI:57705"/>
    </ligand>
</feature>
<evidence type="ECO:0000256" key="1">
    <source>
        <dbReference type="ARBA" id="ARBA00022475"/>
    </source>
</evidence>
<keyword evidence="6 10" id="KW-0573">Peptidoglycan synthesis</keyword>
<comment type="pathway">
    <text evidence="10">Cell wall biogenesis; peptidoglycan biosynthesis.</text>
</comment>
<dbReference type="NCBIfam" id="TIGR01133">
    <property type="entry name" value="murG"/>
    <property type="match status" value="1"/>
</dbReference>
<dbReference type="GO" id="GO:0005975">
    <property type="term" value="P:carbohydrate metabolic process"/>
    <property type="evidence" value="ECO:0007669"/>
    <property type="project" value="InterPro"/>
</dbReference>
<dbReference type="InterPro" id="IPR006009">
    <property type="entry name" value="GlcNAc_MurG"/>
</dbReference>
<dbReference type="AlphaFoldDB" id="B9XIG6"/>
<evidence type="ECO:0000256" key="11">
    <source>
        <dbReference type="SAM" id="MobiDB-lite"/>
    </source>
</evidence>
<evidence type="ECO:0000256" key="10">
    <source>
        <dbReference type="HAMAP-Rule" id="MF_00033"/>
    </source>
</evidence>
<dbReference type="GO" id="GO:0005886">
    <property type="term" value="C:plasma membrane"/>
    <property type="evidence" value="ECO:0007669"/>
    <property type="project" value="UniProtKB-SubCell"/>
</dbReference>
<keyword evidence="15" id="KW-1185">Reference proteome</keyword>
<dbReference type="GO" id="GO:0051991">
    <property type="term" value="F:UDP-N-acetyl-D-glucosamine:N-acetylmuramoyl-L-alanyl-D-glutamyl-meso-2,6-diaminopimelyl-D-alanyl-D-alanine-diphosphoundecaprenol 4-beta-N-acetylglucosaminlytransferase activity"/>
    <property type="evidence" value="ECO:0007669"/>
    <property type="project" value="RHEA"/>
</dbReference>
<feature type="binding site" evidence="10">
    <location>
        <position position="198"/>
    </location>
    <ligand>
        <name>UDP-N-acetyl-alpha-D-glucosamine</name>
        <dbReference type="ChEBI" id="CHEBI:57705"/>
    </ligand>
</feature>
<dbReference type="HAMAP" id="MF_00033">
    <property type="entry name" value="MurG"/>
    <property type="match status" value="1"/>
</dbReference>
<dbReference type="GO" id="GO:0071555">
    <property type="term" value="P:cell wall organization"/>
    <property type="evidence" value="ECO:0007669"/>
    <property type="project" value="UniProtKB-KW"/>
</dbReference>
<accession>B9XIG6</accession>
<evidence type="ECO:0000256" key="7">
    <source>
        <dbReference type="ARBA" id="ARBA00023136"/>
    </source>
</evidence>
<feature type="compositionally biased region" description="Polar residues" evidence="11">
    <location>
        <begin position="375"/>
        <end position="391"/>
    </location>
</feature>
<keyword evidence="1 10" id="KW-1003">Cell membrane</keyword>
<keyword evidence="8 10" id="KW-0131">Cell cycle</keyword>
<evidence type="ECO:0000256" key="9">
    <source>
        <dbReference type="ARBA" id="ARBA00023316"/>
    </source>
</evidence>
<feature type="binding site" evidence="10">
    <location>
        <position position="298"/>
    </location>
    <ligand>
        <name>UDP-N-acetyl-alpha-D-glucosamine</name>
        <dbReference type="ChEBI" id="CHEBI:57705"/>
    </ligand>
</feature>
<dbReference type="GO" id="GO:0050511">
    <property type="term" value="F:undecaprenyldiphospho-muramoylpentapeptide beta-N-acetylglucosaminyltransferase activity"/>
    <property type="evidence" value="ECO:0007669"/>
    <property type="project" value="UniProtKB-UniRule"/>
</dbReference>
<name>B9XIG6_PEDPL</name>
<comment type="catalytic activity">
    <reaction evidence="10">
        <text>di-trans,octa-cis-undecaprenyl diphospho-N-acetyl-alpha-D-muramoyl-L-alanyl-D-glutamyl-meso-2,6-diaminopimeloyl-D-alanyl-D-alanine + UDP-N-acetyl-alpha-D-glucosamine = di-trans,octa-cis-undecaprenyl diphospho-[N-acetyl-alpha-D-glucosaminyl-(1-&gt;4)]-N-acetyl-alpha-D-muramoyl-L-alanyl-D-glutamyl-meso-2,6-diaminopimeloyl-D-alanyl-D-alanine + UDP + H(+)</text>
        <dbReference type="Rhea" id="RHEA:31227"/>
        <dbReference type="ChEBI" id="CHEBI:15378"/>
        <dbReference type="ChEBI" id="CHEBI:57705"/>
        <dbReference type="ChEBI" id="CHEBI:58223"/>
        <dbReference type="ChEBI" id="CHEBI:61387"/>
        <dbReference type="ChEBI" id="CHEBI:61388"/>
        <dbReference type="EC" id="2.4.1.227"/>
    </reaction>
</comment>
<feature type="domain" description="Glycosyltransferase family 28 N-terminal" evidence="12">
    <location>
        <begin position="10"/>
        <end position="145"/>
    </location>
</feature>
<dbReference type="GO" id="GO:0009252">
    <property type="term" value="P:peptidoglycan biosynthetic process"/>
    <property type="evidence" value="ECO:0007669"/>
    <property type="project" value="UniProtKB-UniRule"/>
</dbReference>
<feature type="domain" description="Glycosyl transferase family 28 C-terminal" evidence="13">
    <location>
        <begin position="192"/>
        <end position="353"/>
    </location>
</feature>
<evidence type="ECO:0000259" key="12">
    <source>
        <dbReference type="Pfam" id="PF03033"/>
    </source>
</evidence>
<keyword evidence="4 10" id="KW-0808">Transferase</keyword>
<dbReference type="Gene3D" id="3.40.50.2000">
    <property type="entry name" value="Glycogen Phosphorylase B"/>
    <property type="match status" value="2"/>
</dbReference>
<dbReference type="EMBL" id="ABOX02000017">
    <property type="protein sequence ID" value="EEF60427.1"/>
    <property type="molecule type" value="Genomic_DNA"/>
</dbReference>
<evidence type="ECO:0000259" key="13">
    <source>
        <dbReference type="Pfam" id="PF04101"/>
    </source>
</evidence>
<reference evidence="14 15" key="1">
    <citation type="journal article" date="2011" name="J. Bacteriol.">
        <title>Genome sequence of 'Pedosphaera parvula' Ellin514, an aerobic Verrucomicrobial isolate from pasture soil.</title>
        <authorList>
            <person name="Kant R."/>
            <person name="van Passel M.W."/>
            <person name="Sangwan P."/>
            <person name="Palva A."/>
            <person name="Lucas S."/>
            <person name="Copeland A."/>
            <person name="Lapidus A."/>
            <person name="Glavina Del Rio T."/>
            <person name="Dalin E."/>
            <person name="Tice H."/>
            <person name="Bruce D."/>
            <person name="Goodwin L."/>
            <person name="Pitluck S."/>
            <person name="Chertkov O."/>
            <person name="Larimer F.W."/>
            <person name="Land M.L."/>
            <person name="Hauser L."/>
            <person name="Brettin T.S."/>
            <person name="Detter J.C."/>
            <person name="Han S."/>
            <person name="de Vos W.M."/>
            <person name="Janssen P.H."/>
            <person name="Smidt H."/>
        </authorList>
    </citation>
    <scope>NUCLEOTIDE SEQUENCE [LARGE SCALE GENOMIC DNA]</scope>
    <source>
        <strain evidence="14 15">Ellin514</strain>
    </source>
</reference>
<comment type="subcellular location">
    <subcellularLocation>
        <location evidence="10">Cell membrane</location>
        <topology evidence="10">Peripheral membrane protein</topology>
        <orientation evidence="10">Cytoplasmic side</orientation>
    </subcellularLocation>
</comment>
<dbReference type="PANTHER" id="PTHR21015:SF22">
    <property type="entry name" value="GLYCOSYLTRANSFERASE"/>
    <property type="match status" value="1"/>
</dbReference>
<evidence type="ECO:0000313" key="15">
    <source>
        <dbReference type="Proteomes" id="UP000003688"/>
    </source>
</evidence>
<evidence type="ECO:0000256" key="2">
    <source>
        <dbReference type="ARBA" id="ARBA00022618"/>
    </source>
</evidence>
<feature type="region of interest" description="Disordered" evidence="11">
    <location>
        <begin position="371"/>
        <end position="391"/>
    </location>
</feature>
<comment type="caution">
    <text evidence="14">The sequence shown here is derived from an EMBL/GenBank/DDBJ whole genome shotgun (WGS) entry which is preliminary data.</text>
</comment>
<proteinExistence type="inferred from homology"/>
<dbReference type="GO" id="GO:0051301">
    <property type="term" value="P:cell division"/>
    <property type="evidence" value="ECO:0007669"/>
    <property type="project" value="UniProtKB-KW"/>
</dbReference>
<dbReference type="Pfam" id="PF04101">
    <property type="entry name" value="Glyco_tran_28_C"/>
    <property type="match status" value="1"/>
</dbReference>
<keyword evidence="7 10" id="KW-0472">Membrane</keyword>
<sequence precursor="true">MQNNQQKPRVAIACGGTGGHLFPGLAVAEQLMRRGCTVSVLISPKEVDQQAIKTASGVEVATLPAVGLVRGSRMAFVRGFVQSSRAARKLFKREKPEAVLAMGGFTSAPPVVAARAMGIPTFLHESNMIPGRANRWLSWLVHQAFIGFPGAAARLHSRNVKVTGTPVRPQFLPGDLAAAKIALGFSPEKPLLLVTGGSQGASGLNDMVLGVLPLLLQQIPDLQLFHLTGPTDVEKVERACVALGIKAVVRPFFGEMSLALGAASVAVSRAGASSLAELAAMRLPAVLVPFPAATDNHQYFNALAFQETGAAHLLEQKQATPEILSSLVIQLIQQSAAREKMQSALDGWHAPKAAQVIAESIMDKVMNRRRAGSKNPFSETPTIQHHQSAIS</sequence>
<dbReference type="UniPathway" id="UPA00219"/>
<keyword evidence="3 10" id="KW-0328">Glycosyltransferase</keyword>
<dbReference type="Proteomes" id="UP000003688">
    <property type="component" value="Unassembled WGS sequence"/>
</dbReference>
<evidence type="ECO:0000256" key="8">
    <source>
        <dbReference type="ARBA" id="ARBA00023306"/>
    </source>
</evidence>
<protein>
    <recommendedName>
        <fullName evidence="10">UDP-N-acetylglucosamine--N-acetylmuramyl-(pentapeptide) pyrophosphoryl-undecaprenol N-acetylglucosamine transferase</fullName>
        <ecNumber evidence="10">2.4.1.227</ecNumber>
    </recommendedName>
    <alternativeName>
        <fullName evidence="10">Undecaprenyl-PP-MurNAc-pentapeptide-UDPGlcNAc GlcNAc transferase</fullName>
    </alternativeName>
</protein>
<keyword evidence="9 10" id="KW-0961">Cell wall biogenesis/degradation</keyword>
<dbReference type="RefSeq" id="WP_007415609.1">
    <property type="nucleotide sequence ID" value="NZ_ABOX02000017.1"/>
</dbReference>
<dbReference type="Pfam" id="PF03033">
    <property type="entry name" value="Glyco_transf_28"/>
    <property type="match status" value="1"/>
</dbReference>
<dbReference type="EC" id="2.4.1.227" evidence="10"/>
<dbReference type="OrthoDB" id="9808936at2"/>
<evidence type="ECO:0000256" key="4">
    <source>
        <dbReference type="ARBA" id="ARBA00022679"/>
    </source>
</evidence>
<dbReference type="PANTHER" id="PTHR21015">
    <property type="entry name" value="UDP-N-ACETYLGLUCOSAMINE--N-ACETYLMURAMYL-(PENTAPEPTIDE) PYROPHOSPHORYL-UNDECAPRENOL N-ACETYLGLUCOSAMINE TRANSFERASE 1"/>
    <property type="match status" value="1"/>
</dbReference>
<dbReference type="STRING" id="320771.Cflav_PD3397"/>
<gene>
    <name evidence="10" type="primary">murG</name>
    <name evidence="14" type="ORF">Cflav_PD3397</name>
</gene>
<evidence type="ECO:0000256" key="5">
    <source>
        <dbReference type="ARBA" id="ARBA00022960"/>
    </source>
</evidence>
<evidence type="ECO:0000313" key="14">
    <source>
        <dbReference type="EMBL" id="EEF60427.1"/>
    </source>
</evidence>
<dbReference type="GO" id="GO:0008360">
    <property type="term" value="P:regulation of cell shape"/>
    <property type="evidence" value="ECO:0007669"/>
    <property type="project" value="UniProtKB-KW"/>
</dbReference>
<keyword evidence="2 10" id="KW-0132">Cell division</keyword>
<dbReference type="SUPFAM" id="SSF53756">
    <property type="entry name" value="UDP-Glycosyltransferase/glycogen phosphorylase"/>
    <property type="match status" value="1"/>
</dbReference>
<keyword evidence="5 10" id="KW-0133">Cell shape</keyword>
<dbReference type="InterPro" id="IPR004276">
    <property type="entry name" value="GlycoTrans_28_N"/>
</dbReference>
<organism evidence="14 15">
    <name type="scientific">Pedosphaera parvula (strain Ellin514)</name>
    <dbReference type="NCBI Taxonomy" id="320771"/>
    <lineage>
        <taxon>Bacteria</taxon>
        <taxon>Pseudomonadati</taxon>
        <taxon>Verrucomicrobiota</taxon>
        <taxon>Pedosphaerae</taxon>
        <taxon>Pedosphaerales</taxon>
        <taxon>Pedosphaeraceae</taxon>
        <taxon>Pedosphaera</taxon>
    </lineage>
</organism>
<comment type="function">
    <text evidence="10">Cell wall formation. Catalyzes the transfer of a GlcNAc subunit on undecaprenyl-pyrophosphoryl-MurNAc-pentapeptide (lipid intermediate I) to form undecaprenyl-pyrophosphoryl-MurNAc-(pentapeptide)GlcNAc (lipid intermediate II).</text>
</comment>
<feature type="binding site" evidence="10">
    <location>
        <position position="127"/>
    </location>
    <ligand>
        <name>UDP-N-acetyl-alpha-D-glucosamine</name>
        <dbReference type="ChEBI" id="CHEBI:57705"/>
    </ligand>
</feature>
<evidence type="ECO:0000256" key="6">
    <source>
        <dbReference type="ARBA" id="ARBA00022984"/>
    </source>
</evidence>
<evidence type="ECO:0000256" key="3">
    <source>
        <dbReference type="ARBA" id="ARBA00022676"/>
    </source>
</evidence>
<comment type="caution">
    <text evidence="10">Lacks conserved residue(s) required for the propagation of feature annotation.</text>
</comment>
<comment type="similarity">
    <text evidence="10">Belongs to the glycosyltransferase 28 family. MurG subfamily.</text>
</comment>